<proteinExistence type="predicted"/>
<keyword evidence="1" id="KW-0732">Signal</keyword>
<dbReference type="EMBL" id="VRYZ01000001">
    <property type="protein sequence ID" value="TXS94625.1"/>
    <property type="molecule type" value="Genomic_DNA"/>
</dbReference>
<feature type="signal peptide" evidence="1">
    <location>
        <begin position="1"/>
        <end position="34"/>
    </location>
</feature>
<dbReference type="Proteomes" id="UP000321933">
    <property type="component" value="Unassembled WGS sequence"/>
</dbReference>
<feature type="chain" id="PRO_5022820149" description="PEP-CTERM sorting domain-containing protein" evidence="1">
    <location>
        <begin position="35"/>
        <end position="225"/>
    </location>
</feature>
<evidence type="ECO:0000256" key="1">
    <source>
        <dbReference type="SAM" id="SignalP"/>
    </source>
</evidence>
<sequence>MTLKFVRSLICRTGHLPAACLVLLAASAASNTFASPMTCESSSGSFTREWSFDSAEACGTGKGNPNSSADIEGLGGVFDLPGSGVWTKRGDVTDNGDDSDWLNVSLTSGNWGDKDIEATWTLAAGFWDTFGLGVFTVHVGHGPTDNLSDFGAFMITPGEYNGTWQFSQTGAQGGGGGLSNAGIWTTGVPIDPREQPIPNPGVPALMALGLLLMARQLRRRRRMPG</sequence>
<dbReference type="RefSeq" id="WP_148062468.1">
    <property type="nucleotide sequence ID" value="NZ_VRYZ01000001.1"/>
</dbReference>
<evidence type="ECO:0000313" key="3">
    <source>
        <dbReference type="Proteomes" id="UP000321933"/>
    </source>
</evidence>
<gene>
    <name evidence="2" type="ORF">FVW59_01535</name>
</gene>
<protein>
    <recommendedName>
        <fullName evidence="4">PEP-CTERM sorting domain-containing protein</fullName>
    </recommendedName>
</protein>
<dbReference type="NCBIfam" id="TIGR03382">
    <property type="entry name" value="GC_trans_RRR"/>
    <property type="match status" value="1"/>
</dbReference>
<accession>A0A5C9A190</accession>
<evidence type="ECO:0008006" key="4">
    <source>
        <dbReference type="Google" id="ProtNLM"/>
    </source>
</evidence>
<dbReference type="AlphaFoldDB" id="A0A5C9A190"/>
<dbReference type="InterPro" id="IPR017756">
    <property type="entry name" value="TM_Gly-Cys-Arg_CS"/>
</dbReference>
<organism evidence="2 3">
    <name type="scientific">Parahaliea aestuarii</name>
    <dbReference type="NCBI Taxonomy" id="1852021"/>
    <lineage>
        <taxon>Bacteria</taxon>
        <taxon>Pseudomonadati</taxon>
        <taxon>Pseudomonadota</taxon>
        <taxon>Gammaproteobacteria</taxon>
        <taxon>Cellvibrionales</taxon>
        <taxon>Halieaceae</taxon>
        <taxon>Parahaliea</taxon>
    </lineage>
</organism>
<reference evidence="2 3" key="1">
    <citation type="submission" date="2019-08" db="EMBL/GenBank/DDBJ databases">
        <title>Parahaliea maris sp. nov., isolated from the surface seawater.</title>
        <authorList>
            <person name="Liu Y."/>
        </authorList>
    </citation>
    <scope>NUCLEOTIDE SEQUENCE [LARGE SCALE GENOMIC DNA]</scope>
    <source>
        <strain evidence="2 3">S2-26</strain>
    </source>
</reference>
<dbReference type="OrthoDB" id="5701122at2"/>
<name>A0A5C9A190_9GAMM</name>
<evidence type="ECO:0000313" key="2">
    <source>
        <dbReference type="EMBL" id="TXS94625.1"/>
    </source>
</evidence>
<comment type="caution">
    <text evidence="2">The sequence shown here is derived from an EMBL/GenBank/DDBJ whole genome shotgun (WGS) entry which is preliminary data.</text>
</comment>
<keyword evidence="3" id="KW-1185">Reference proteome</keyword>